<feature type="compositionally biased region" description="Polar residues" evidence="3">
    <location>
        <begin position="21"/>
        <end position="48"/>
    </location>
</feature>
<dbReference type="PROSITE" id="PS50011">
    <property type="entry name" value="PROTEIN_KINASE_DOM"/>
    <property type="match status" value="1"/>
</dbReference>
<dbReference type="OrthoDB" id="4062651at2759"/>
<keyword evidence="5" id="KW-0418">Kinase</keyword>
<dbReference type="PANTHER" id="PTHR24346:SF30">
    <property type="entry name" value="MATERNAL EMBRYONIC LEUCINE ZIPPER KINASE"/>
    <property type="match status" value="1"/>
</dbReference>
<dbReference type="Gene3D" id="1.10.510.10">
    <property type="entry name" value="Transferase(Phosphotransferase) domain 1"/>
    <property type="match status" value="1"/>
</dbReference>
<dbReference type="PANTHER" id="PTHR24346">
    <property type="entry name" value="MAP/MICROTUBULE AFFINITY-REGULATING KINASE"/>
    <property type="match status" value="1"/>
</dbReference>
<dbReference type="GO" id="GO:0005524">
    <property type="term" value="F:ATP binding"/>
    <property type="evidence" value="ECO:0007669"/>
    <property type="project" value="UniProtKB-KW"/>
</dbReference>
<dbReference type="Pfam" id="PF00069">
    <property type="entry name" value="Pkinase"/>
    <property type="match status" value="1"/>
</dbReference>
<dbReference type="InterPro" id="IPR000719">
    <property type="entry name" value="Prot_kinase_dom"/>
</dbReference>
<name>A0A367KQA2_RHIST</name>
<evidence type="ECO:0000313" key="5">
    <source>
        <dbReference type="EMBL" id="RCI04042.1"/>
    </source>
</evidence>
<dbReference type="GO" id="GO:0035556">
    <property type="term" value="P:intracellular signal transduction"/>
    <property type="evidence" value="ECO:0007669"/>
    <property type="project" value="TreeGrafter"/>
</dbReference>
<sequence>MTPVENTAENLYVNRRRDSSDAQSYHSVESNQSVGSASKHSSHQNKLSRSIGSFIASPSSWTKKHLHHHHYHSELSSPYANVPRLNEKYGDYVKTNKKSNSKSSGATNKKNIASGATAVIRLVQSPKGGRILAVKEFMKKDRNEDEKDYLKRMHNEYCISKTVSGHPNIVETMDLVVDEHDRWCTVMEYCDGGDLFSLLSEKSSMPIMESACLFKQLMLGLQHLHHLGIAHRDIKPENLVLTKGGTLKIADFGVADVVQTCFEKERHVSRKWCGSEPFWSPEIWSLKSQEDGYNGQAFDVWSAAVTFICIRFQQLPFAVAFYTGRPNATPLPDAKPNSPAAIAAQAADGGDRDYGLYAEQRAKLGAFACDLWDNLSGKDHLSDDEKECLAGMLDPNPDTRWTADQVLESKWIQTVELCHDGELPNGWRHYHTCFSVSDHSPRSR</sequence>
<dbReference type="STRING" id="4846.A0A367KQA2"/>
<reference evidence="5 6" key="1">
    <citation type="journal article" date="2018" name="G3 (Bethesda)">
        <title>Phylogenetic and Phylogenomic Definition of Rhizopus Species.</title>
        <authorList>
            <person name="Gryganskyi A.P."/>
            <person name="Golan J."/>
            <person name="Dolatabadi S."/>
            <person name="Mondo S."/>
            <person name="Robb S."/>
            <person name="Idnurm A."/>
            <person name="Muszewska A."/>
            <person name="Steczkiewicz K."/>
            <person name="Masonjones S."/>
            <person name="Liao H.L."/>
            <person name="Gajdeczka M.T."/>
            <person name="Anike F."/>
            <person name="Vuek A."/>
            <person name="Anishchenko I.M."/>
            <person name="Voigt K."/>
            <person name="de Hoog G.S."/>
            <person name="Smith M.E."/>
            <person name="Heitman J."/>
            <person name="Vilgalys R."/>
            <person name="Stajich J.E."/>
        </authorList>
    </citation>
    <scope>NUCLEOTIDE SEQUENCE [LARGE SCALE GENOMIC DNA]</scope>
    <source>
        <strain evidence="5 6">LSU 92-RS-03</strain>
    </source>
</reference>
<evidence type="ECO:0000313" key="6">
    <source>
        <dbReference type="Proteomes" id="UP000253551"/>
    </source>
</evidence>
<dbReference type="PROSITE" id="PS00108">
    <property type="entry name" value="PROTEIN_KINASE_ST"/>
    <property type="match status" value="1"/>
</dbReference>
<dbReference type="Gene3D" id="3.30.200.20">
    <property type="entry name" value="Phosphorylase Kinase, domain 1"/>
    <property type="match status" value="1"/>
</dbReference>
<evidence type="ECO:0000259" key="4">
    <source>
        <dbReference type="PROSITE" id="PS50011"/>
    </source>
</evidence>
<dbReference type="AlphaFoldDB" id="A0A367KQA2"/>
<feature type="domain" description="Protein kinase" evidence="4">
    <location>
        <begin position="106"/>
        <end position="412"/>
    </location>
</feature>
<comment type="caution">
    <text evidence="5">The sequence shown here is derived from an EMBL/GenBank/DDBJ whole genome shotgun (WGS) entry which is preliminary data.</text>
</comment>
<dbReference type="GO" id="GO:0004674">
    <property type="term" value="F:protein serine/threonine kinase activity"/>
    <property type="evidence" value="ECO:0007669"/>
    <property type="project" value="TreeGrafter"/>
</dbReference>
<evidence type="ECO:0000256" key="1">
    <source>
        <dbReference type="ARBA" id="ARBA00022741"/>
    </source>
</evidence>
<protein>
    <submittedName>
        <fullName evidence="5">Serine/threonine-protein kinase HAL4/sat4</fullName>
    </submittedName>
</protein>
<keyword evidence="6" id="KW-1185">Reference proteome</keyword>
<accession>A0A367KQA2</accession>
<dbReference type="SUPFAM" id="SSF56112">
    <property type="entry name" value="Protein kinase-like (PK-like)"/>
    <property type="match status" value="1"/>
</dbReference>
<keyword evidence="1" id="KW-0547">Nucleotide-binding</keyword>
<dbReference type="Proteomes" id="UP000253551">
    <property type="component" value="Unassembled WGS sequence"/>
</dbReference>
<proteinExistence type="predicted"/>
<keyword evidence="2" id="KW-0067">ATP-binding</keyword>
<keyword evidence="5" id="KW-0808">Transferase</keyword>
<gene>
    <name evidence="5" type="primary">SAT4_9</name>
    <name evidence="5" type="ORF">CU098_007010</name>
</gene>
<dbReference type="SMART" id="SM00220">
    <property type="entry name" value="S_TKc"/>
    <property type="match status" value="1"/>
</dbReference>
<dbReference type="EMBL" id="PJQM01000807">
    <property type="protein sequence ID" value="RCI04042.1"/>
    <property type="molecule type" value="Genomic_DNA"/>
</dbReference>
<evidence type="ECO:0000256" key="3">
    <source>
        <dbReference type="SAM" id="MobiDB-lite"/>
    </source>
</evidence>
<feature type="region of interest" description="Disordered" evidence="3">
    <location>
        <begin position="1"/>
        <end position="48"/>
    </location>
</feature>
<evidence type="ECO:0000256" key="2">
    <source>
        <dbReference type="ARBA" id="ARBA00022840"/>
    </source>
</evidence>
<dbReference type="InterPro" id="IPR011009">
    <property type="entry name" value="Kinase-like_dom_sf"/>
</dbReference>
<dbReference type="InterPro" id="IPR008271">
    <property type="entry name" value="Ser/Thr_kinase_AS"/>
</dbReference>
<dbReference type="GO" id="GO:0005737">
    <property type="term" value="C:cytoplasm"/>
    <property type="evidence" value="ECO:0007669"/>
    <property type="project" value="TreeGrafter"/>
</dbReference>
<organism evidence="5 6">
    <name type="scientific">Rhizopus stolonifer</name>
    <name type="common">Rhizopus nigricans</name>
    <dbReference type="NCBI Taxonomy" id="4846"/>
    <lineage>
        <taxon>Eukaryota</taxon>
        <taxon>Fungi</taxon>
        <taxon>Fungi incertae sedis</taxon>
        <taxon>Mucoromycota</taxon>
        <taxon>Mucoromycotina</taxon>
        <taxon>Mucoromycetes</taxon>
        <taxon>Mucorales</taxon>
        <taxon>Mucorineae</taxon>
        <taxon>Rhizopodaceae</taxon>
        <taxon>Rhizopus</taxon>
    </lineage>
</organism>